<sequence length="137" mass="15640">MSSMHCYQYHQTSPSLPFVSVLLHNVISSSKTQSFRYAEHLRPHNYAHGLLMEEHEEDQLAIVLNGIPGVRRVKDLQVRDIGAIGVTQMNVRLLLDPEANEAEVKEAANAMAAKEYICTCFVQIERYKKKAKKKRTE</sequence>
<accession>A0ABM2A3Y3</accession>
<keyword evidence="2" id="KW-1185">Reference proteome</keyword>
<organism evidence="1 2">
    <name type="scientific">Aedes albopictus</name>
    <name type="common">Asian tiger mosquito</name>
    <name type="synonym">Stegomyia albopicta</name>
    <dbReference type="NCBI Taxonomy" id="7160"/>
    <lineage>
        <taxon>Eukaryota</taxon>
        <taxon>Metazoa</taxon>
        <taxon>Ecdysozoa</taxon>
        <taxon>Arthropoda</taxon>
        <taxon>Hexapoda</taxon>
        <taxon>Insecta</taxon>
        <taxon>Pterygota</taxon>
        <taxon>Neoptera</taxon>
        <taxon>Endopterygota</taxon>
        <taxon>Diptera</taxon>
        <taxon>Nematocera</taxon>
        <taxon>Culicoidea</taxon>
        <taxon>Culicidae</taxon>
        <taxon>Culicinae</taxon>
        <taxon>Aedini</taxon>
        <taxon>Aedes</taxon>
        <taxon>Stegomyia</taxon>
    </lineage>
</organism>
<name>A0ABM2A3Y3_AEDAL</name>
<proteinExistence type="predicted"/>
<dbReference type="RefSeq" id="XP_029714961.1">
    <property type="nucleotide sequence ID" value="XM_029859101.2"/>
</dbReference>
<protein>
    <recommendedName>
        <fullName evidence="3">Secreted protein</fullName>
    </recommendedName>
</protein>
<reference evidence="1" key="2">
    <citation type="submission" date="2025-05" db="UniProtKB">
        <authorList>
            <consortium name="EnsemblMetazoa"/>
        </authorList>
    </citation>
    <scope>IDENTIFICATION</scope>
    <source>
        <strain evidence="1">Foshan</strain>
    </source>
</reference>
<dbReference type="Proteomes" id="UP000069940">
    <property type="component" value="Unassembled WGS sequence"/>
</dbReference>
<evidence type="ECO:0008006" key="3">
    <source>
        <dbReference type="Google" id="ProtNLM"/>
    </source>
</evidence>
<evidence type="ECO:0000313" key="2">
    <source>
        <dbReference type="Proteomes" id="UP000069940"/>
    </source>
</evidence>
<dbReference type="EnsemblMetazoa" id="AALFPA23_024218.R36103">
    <property type="protein sequence ID" value="AALFPA23_024218.P36103"/>
    <property type="gene ID" value="AALFPA23_024218"/>
</dbReference>
<reference evidence="2" key="1">
    <citation type="journal article" date="2015" name="Proc. Natl. Acad. Sci. U.S.A.">
        <title>Genome sequence of the Asian Tiger mosquito, Aedes albopictus, reveals insights into its biology, genetics, and evolution.</title>
        <authorList>
            <person name="Chen X.G."/>
            <person name="Jiang X."/>
            <person name="Gu J."/>
            <person name="Xu M."/>
            <person name="Wu Y."/>
            <person name="Deng Y."/>
            <person name="Zhang C."/>
            <person name="Bonizzoni M."/>
            <person name="Dermauw W."/>
            <person name="Vontas J."/>
            <person name="Armbruster P."/>
            <person name="Huang X."/>
            <person name="Yang Y."/>
            <person name="Zhang H."/>
            <person name="He W."/>
            <person name="Peng H."/>
            <person name="Liu Y."/>
            <person name="Wu K."/>
            <person name="Chen J."/>
            <person name="Lirakis M."/>
            <person name="Topalis P."/>
            <person name="Van Leeuwen T."/>
            <person name="Hall A.B."/>
            <person name="Jiang X."/>
            <person name="Thorpe C."/>
            <person name="Mueller R.L."/>
            <person name="Sun C."/>
            <person name="Waterhouse R.M."/>
            <person name="Yan G."/>
            <person name="Tu Z.J."/>
            <person name="Fang X."/>
            <person name="James A.A."/>
        </authorList>
    </citation>
    <scope>NUCLEOTIDE SEQUENCE [LARGE SCALE GENOMIC DNA]</scope>
    <source>
        <strain evidence="2">Foshan</strain>
    </source>
</reference>
<evidence type="ECO:0000313" key="1">
    <source>
        <dbReference type="EnsemblMetazoa" id="AALFPA23_024218.P36103"/>
    </source>
</evidence>
<dbReference type="GeneID" id="115258737"/>